<proteinExistence type="predicted"/>
<evidence type="ECO:0000313" key="2">
    <source>
        <dbReference type="Proteomes" id="UP000267469"/>
    </source>
</evidence>
<dbReference type="EMBL" id="RJTM01000102">
    <property type="protein sequence ID" value="RNL83706.1"/>
    <property type="molecule type" value="Genomic_DNA"/>
</dbReference>
<dbReference type="RefSeq" id="WP_123216756.1">
    <property type="nucleotide sequence ID" value="NZ_RJTM01000102.1"/>
</dbReference>
<gene>
    <name evidence="1" type="ORF">ED312_14575</name>
</gene>
<sequence length="176" mass="20154">MIIIFQYIQSSFKYRWGIYAIFGMGILTNCSRIIPCNLNSGLDAISHNPKPEFLIGKYKLDAKTIKTVKEYKNIKDGYLIIKSDGTFEMKNIPEGTFDFDAYYDGKIEGIDVRGSWKSTAHDESAHLVMDINFNKEQTDLKGYLASWQIYVKDEKAVILIPIGDPDECMAVRFLKE</sequence>
<name>A0A3N0E795_SINP1</name>
<accession>A0A3N0E795</accession>
<dbReference type="Proteomes" id="UP000267469">
    <property type="component" value="Unassembled WGS sequence"/>
</dbReference>
<dbReference type="AlphaFoldDB" id="A0A3N0E795"/>
<comment type="caution">
    <text evidence="1">The sequence shown here is derived from an EMBL/GenBank/DDBJ whole genome shotgun (WGS) entry which is preliminary data.</text>
</comment>
<evidence type="ECO:0000313" key="1">
    <source>
        <dbReference type="EMBL" id="RNL83706.1"/>
    </source>
</evidence>
<protein>
    <submittedName>
        <fullName evidence="1">Uncharacterized protein</fullName>
    </submittedName>
</protein>
<reference evidence="1 2" key="1">
    <citation type="submission" date="2018-10" db="EMBL/GenBank/DDBJ databases">
        <title>Sinomicrobium pectinilyticum sp. nov., a pectinase-producing bacterium isolated from alkaline and saline soil, and emended description of the genus Sinomicrobium.</title>
        <authorList>
            <person name="Cheng B."/>
            <person name="Li C."/>
            <person name="Lai Q."/>
            <person name="Du M."/>
            <person name="Shao Z."/>
            <person name="Xu P."/>
            <person name="Yang C."/>
        </authorList>
    </citation>
    <scope>NUCLEOTIDE SEQUENCE [LARGE SCALE GENOMIC DNA]</scope>
    <source>
        <strain evidence="1 2">5DNS001</strain>
    </source>
</reference>
<keyword evidence="2" id="KW-1185">Reference proteome</keyword>
<dbReference type="OrthoDB" id="1450939at2"/>
<organism evidence="1 2">
    <name type="scientific">Sinomicrobium pectinilyticum</name>
    <dbReference type="NCBI Taxonomy" id="1084421"/>
    <lineage>
        <taxon>Bacteria</taxon>
        <taxon>Pseudomonadati</taxon>
        <taxon>Bacteroidota</taxon>
        <taxon>Flavobacteriia</taxon>
        <taxon>Flavobacteriales</taxon>
        <taxon>Flavobacteriaceae</taxon>
        <taxon>Sinomicrobium</taxon>
    </lineage>
</organism>